<proteinExistence type="predicted"/>
<dbReference type="OrthoDB" id="28322at2759"/>
<evidence type="ECO:0000313" key="4">
    <source>
        <dbReference type="Proteomes" id="UP000886885"/>
    </source>
</evidence>
<feature type="transmembrane region" description="Helical" evidence="1">
    <location>
        <begin position="190"/>
        <end position="211"/>
    </location>
</feature>
<accession>A0A8X7XPK9</accession>
<keyword evidence="4" id="KW-1185">Reference proteome</keyword>
<dbReference type="PANTHER" id="PTHR12630:SF17">
    <property type="entry name" value="EXPRESSED PROTEIN"/>
    <property type="match status" value="1"/>
</dbReference>
<sequence length="353" mass="39135">MEITPQCTNFNNLIPFIISLYFLGSSVQSLSPLLGIHPLDEKYFGSQVIKCKDGSKSFSRDRLNDNFCDCLDGTDEPGTSACPSGKFYCRNAGSTPKFIFSSRVNDQICGKKRSGTAFFGFRSQSNYHFVRHSSESLLLMDYLPCQYTRHDYDCQFLQLYDLLARIASYFHGLLKNSDGVSHGGGTVLGFPFFFVLLLLIIGFGSNGLACIQVIKIRVALLNCCDGSDEYGSGINCPNTCVMGGDLEYKAGNYISHIDMKESKRGLILEELFQKARGIFSNETPKIIPRCSENNVTNELVLVLTRIEGDNHPTGGYPSLCSDLQNILSSDQVQKKTLPLKKTTTMPHKLSPVP</sequence>
<evidence type="ECO:0000259" key="2">
    <source>
        <dbReference type="Pfam" id="PF12999"/>
    </source>
</evidence>
<evidence type="ECO:0000313" key="3">
    <source>
        <dbReference type="EMBL" id="KAG6737948.1"/>
    </source>
</evidence>
<name>A0A8X7XPK9_POPTO</name>
<keyword evidence="1" id="KW-0812">Transmembrane</keyword>
<dbReference type="Pfam" id="PF12999">
    <property type="entry name" value="PRKCSH-like"/>
    <property type="match status" value="1"/>
</dbReference>
<comment type="caution">
    <text evidence="3">The sequence shown here is derived from an EMBL/GenBank/DDBJ whole genome shotgun (WGS) entry which is preliminary data.</text>
</comment>
<dbReference type="GO" id="GO:0017177">
    <property type="term" value="C:glucosidase II complex"/>
    <property type="evidence" value="ECO:0007669"/>
    <property type="project" value="TreeGrafter"/>
</dbReference>
<feature type="domain" description="Glucosidase II beta subunit N-terminal" evidence="2">
    <location>
        <begin position="31"/>
        <end position="110"/>
    </location>
</feature>
<dbReference type="InterPro" id="IPR028146">
    <property type="entry name" value="PRKCSH_N"/>
</dbReference>
<dbReference type="EMBL" id="JAAWWB010000038">
    <property type="protein sequence ID" value="KAG6737948.1"/>
    <property type="molecule type" value="Genomic_DNA"/>
</dbReference>
<dbReference type="PANTHER" id="PTHR12630">
    <property type="entry name" value="N-LINKED OLIGOSACCHARIDE PROCESSING"/>
    <property type="match status" value="1"/>
</dbReference>
<keyword evidence="1" id="KW-1133">Transmembrane helix</keyword>
<dbReference type="AlphaFoldDB" id="A0A8X7XPK9"/>
<dbReference type="InterPro" id="IPR039794">
    <property type="entry name" value="Gtb1-like"/>
</dbReference>
<reference evidence="3" key="1">
    <citation type="journal article" date="2020" name="bioRxiv">
        <title>Hybrid origin of Populus tomentosa Carr. identified through genome sequencing and phylogenomic analysis.</title>
        <authorList>
            <person name="An X."/>
            <person name="Gao K."/>
            <person name="Chen Z."/>
            <person name="Li J."/>
            <person name="Yang X."/>
            <person name="Yang X."/>
            <person name="Zhou J."/>
            <person name="Guo T."/>
            <person name="Zhao T."/>
            <person name="Huang S."/>
            <person name="Miao D."/>
            <person name="Khan W.U."/>
            <person name="Rao P."/>
            <person name="Ye M."/>
            <person name="Lei B."/>
            <person name="Liao W."/>
            <person name="Wang J."/>
            <person name="Ji L."/>
            <person name="Li Y."/>
            <person name="Guo B."/>
            <person name="Mustafa N.S."/>
            <person name="Li S."/>
            <person name="Yun Q."/>
            <person name="Keller S.R."/>
            <person name="Mao J."/>
            <person name="Zhang R."/>
            <person name="Strauss S.H."/>
        </authorList>
    </citation>
    <scope>NUCLEOTIDE SEQUENCE</scope>
    <source>
        <strain evidence="3">GM15</strain>
        <tissue evidence="3">Leaf</tissue>
    </source>
</reference>
<organism evidence="3 4">
    <name type="scientific">Populus tomentosa</name>
    <name type="common">Chinese white poplar</name>
    <dbReference type="NCBI Taxonomy" id="118781"/>
    <lineage>
        <taxon>Eukaryota</taxon>
        <taxon>Viridiplantae</taxon>
        <taxon>Streptophyta</taxon>
        <taxon>Embryophyta</taxon>
        <taxon>Tracheophyta</taxon>
        <taxon>Spermatophyta</taxon>
        <taxon>Magnoliopsida</taxon>
        <taxon>eudicotyledons</taxon>
        <taxon>Gunneridae</taxon>
        <taxon>Pentapetalae</taxon>
        <taxon>rosids</taxon>
        <taxon>fabids</taxon>
        <taxon>Malpighiales</taxon>
        <taxon>Salicaceae</taxon>
        <taxon>Saliceae</taxon>
        <taxon>Populus</taxon>
    </lineage>
</organism>
<gene>
    <name evidence="3" type="ORF">POTOM_059480</name>
</gene>
<dbReference type="GO" id="GO:0006491">
    <property type="term" value="P:N-glycan processing"/>
    <property type="evidence" value="ECO:0007669"/>
    <property type="project" value="TreeGrafter"/>
</dbReference>
<keyword evidence="1" id="KW-0472">Membrane</keyword>
<evidence type="ECO:0000256" key="1">
    <source>
        <dbReference type="SAM" id="Phobius"/>
    </source>
</evidence>
<protein>
    <recommendedName>
        <fullName evidence="2">Glucosidase II beta subunit N-terminal domain-containing protein</fullName>
    </recommendedName>
</protein>
<dbReference type="Proteomes" id="UP000886885">
    <property type="component" value="Chromosome 19D"/>
</dbReference>